<name>A0A5N6IYU1_9EURO</name>
<evidence type="ECO:0000313" key="1">
    <source>
        <dbReference type="EMBL" id="KAB8271676.1"/>
    </source>
</evidence>
<dbReference type="AlphaFoldDB" id="A0A5N6IYU1"/>
<dbReference type="EMBL" id="ML732814">
    <property type="protein sequence ID" value="KAB8271676.1"/>
    <property type="molecule type" value="Genomic_DNA"/>
</dbReference>
<keyword evidence="2" id="KW-1185">Reference proteome</keyword>
<reference evidence="1 2" key="1">
    <citation type="submission" date="2019-04" db="EMBL/GenBank/DDBJ databases">
        <title>Fungal friends and foes A comparative genomics study of 23 Aspergillus species from section Flavi.</title>
        <authorList>
            <consortium name="DOE Joint Genome Institute"/>
            <person name="Kjaerbolling I."/>
            <person name="Vesth T.C."/>
            <person name="Frisvad J.C."/>
            <person name="Nybo J.L."/>
            <person name="Theobald S."/>
            <person name="Kildgaard S."/>
            <person name="Petersen T.I."/>
            <person name="Kuo A."/>
            <person name="Sato A."/>
            <person name="Lyhne E.K."/>
            <person name="Kogle M.E."/>
            <person name="Wiebenga A."/>
            <person name="Kun R.S."/>
            <person name="Lubbers R.J."/>
            <person name="Makela M.R."/>
            <person name="Barry K."/>
            <person name="Chovatia M."/>
            <person name="Clum A."/>
            <person name="Daum C."/>
            <person name="Haridas S."/>
            <person name="He G."/>
            <person name="LaButti K."/>
            <person name="Lipzen A."/>
            <person name="Mondo S."/>
            <person name="Pangilinan J."/>
            <person name="Riley R."/>
            <person name="Salamov A."/>
            <person name="Simmons B.A."/>
            <person name="Magnuson J.K."/>
            <person name="Henrissat B."/>
            <person name="Mortensen U.H."/>
            <person name="Larsen T.O."/>
            <person name="De vries R.P."/>
            <person name="Grigoriev I.V."/>
            <person name="Machida M."/>
            <person name="Baker S.E."/>
            <person name="Andersen M.R."/>
        </authorList>
    </citation>
    <scope>NUCLEOTIDE SEQUENCE [LARGE SCALE GENOMIC DNA]</scope>
    <source>
        <strain evidence="1 2">CBS 117635</strain>
    </source>
</reference>
<dbReference type="Proteomes" id="UP000326289">
    <property type="component" value="Unassembled WGS sequence"/>
</dbReference>
<proteinExistence type="predicted"/>
<protein>
    <submittedName>
        <fullName evidence="1">Uncharacterized protein</fullName>
    </submittedName>
</protein>
<evidence type="ECO:0000313" key="2">
    <source>
        <dbReference type="Proteomes" id="UP000326289"/>
    </source>
</evidence>
<accession>A0A5N6IYU1</accession>
<gene>
    <name evidence="1" type="ORF">BDV30DRAFT_228003</name>
</gene>
<sequence>MAQIYRRFLHWAKAVFHSGTDQKENTIEGEIHWSRAIRHYMIRVGIRPTSCRESEKLWRLALNESGDKPDGLNDCPLALSITPPDIAVIRGRLDAILFSRLSAAIKEEINALKHTSLGDAPGAGNTLYLDCLLKVSTPHSIKGEHFILEHDVDNILWYGDRDKLDTNLVITRKEIPLDSQDRSPLPSMILIHRTREFVGRKTGIFGICTDSYQWNFMHINKKRQVSESHSSYKLDVHASRSPVYPCTGCMISTKLKSWFATLSARQLSFIEKQVEVRGSWKLAVN</sequence>
<organism evidence="1 2">
    <name type="scientific">Aspergillus minisclerotigenes</name>
    <dbReference type="NCBI Taxonomy" id="656917"/>
    <lineage>
        <taxon>Eukaryota</taxon>
        <taxon>Fungi</taxon>
        <taxon>Dikarya</taxon>
        <taxon>Ascomycota</taxon>
        <taxon>Pezizomycotina</taxon>
        <taxon>Eurotiomycetes</taxon>
        <taxon>Eurotiomycetidae</taxon>
        <taxon>Eurotiales</taxon>
        <taxon>Aspergillaceae</taxon>
        <taxon>Aspergillus</taxon>
        <taxon>Aspergillus subgen. Circumdati</taxon>
    </lineage>
</organism>